<keyword evidence="1" id="KW-0677">Repeat</keyword>
<dbReference type="PROSITE" id="PS50088">
    <property type="entry name" value="ANK_REPEAT"/>
    <property type="match status" value="3"/>
</dbReference>
<keyword evidence="2 3" id="KW-0040">ANK repeat</keyword>
<proteinExistence type="predicted"/>
<evidence type="ECO:0000313" key="5">
    <source>
        <dbReference type="Proteomes" id="UP000502894"/>
    </source>
</evidence>
<dbReference type="PROSITE" id="PS50297">
    <property type="entry name" value="ANK_REP_REGION"/>
    <property type="match status" value="2"/>
</dbReference>
<dbReference type="PANTHER" id="PTHR24198:SF165">
    <property type="entry name" value="ANKYRIN REPEAT-CONTAINING PROTEIN-RELATED"/>
    <property type="match status" value="1"/>
</dbReference>
<protein>
    <submittedName>
        <fullName evidence="4">Uncharacterized protein</fullName>
    </submittedName>
</protein>
<dbReference type="AlphaFoldDB" id="A0A6F8T7X6"/>
<dbReference type="InterPro" id="IPR036770">
    <property type="entry name" value="Ankyrin_rpt-contain_sf"/>
</dbReference>
<accession>A0A6F8T7X6</accession>
<evidence type="ECO:0000256" key="1">
    <source>
        <dbReference type="ARBA" id="ARBA00022737"/>
    </source>
</evidence>
<name>A0A6F8T7X6_9GAMM</name>
<feature type="repeat" description="ANK" evidence="3">
    <location>
        <begin position="212"/>
        <end position="244"/>
    </location>
</feature>
<dbReference type="KEGG" id="lant:TUM19329_26180"/>
<sequence length="780" mass="88689">MKLADQVSETRDIFFQAIKSGNTLLFKVLLVTLLNRFKIEEIIDSKYNATPLHWAANYGHLEITQLLVEEFPQLIDSLTPDNSTPILYAVINDQTEVVKFLTPKVASLIIRSQSGKTPLSAAAEKSDAHPIKMFLKKHQNRLNEQFIQAIQSEDLMLAAMCLDVGAEVDTPIQENINNTKYTALFYVCSTGNIDLVKLLISRKANLNSLGPNDSTPLHVAVSFNHQQIVQLLKNEGAELLRDTNNQTPVDVAKNRAMGHMITILDTSSEQEESISQDKTGFEPPQLNINYYEELVKSIPGKDRDSLFNELESLSIRQRAEKLCEELASEQCVGLDVSESRTMFLAALRNLKYGKMTAAQLASLHLFDAAIHTLYINPIVYLTHKYVEDSNLKITNNLFEVTNMKGMPTSVKKYQYNSLILPKENMSLSGLPQRMQKPLMQRFFNFSDHEWTLFCEEMNKAPVTEQFFQVLIAPSEGCWSSIVASIQHHLKCMHVIDWLISVKNGDFATENIMLVPSFTMLQEALNVKAITLGRKPIKLIPTYGYIDEEPYQLLKASGVMPLTLYLPEQDIQKRYNSFVGQFRTEVDGHPIETAFGGAMHDVYHAMREMSMSESVAKARWRLVHIAKHHPENQLNANSRPIDETLADGELIYSYPLEKDTMFHPDYRVGYAQKFGDIFNMSNIKYSLHEELKRAFIEDMVVNRAIWSKSFNLGREDLNKPEREIYDELMTQKTSTSIQRPAKNPTYSSAQTISEIGLLANNHTGKKDLHLTNDQKFNYGPN</sequence>
<gene>
    <name evidence="4" type="ORF">TUM19329_26180</name>
</gene>
<dbReference type="Pfam" id="PF12796">
    <property type="entry name" value="Ank_2"/>
    <property type="match status" value="2"/>
</dbReference>
<feature type="repeat" description="ANK" evidence="3">
    <location>
        <begin position="47"/>
        <end position="69"/>
    </location>
</feature>
<evidence type="ECO:0000256" key="2">
    <source>
        <dbReference type="ARBA" id="ARBA00023043"/>
    </source>
</evidence>
<keyword evidence="5" id="KW-1185">Reference proteome</keyword>
<dbReference type="Proteomes" id="UP000502894">
    <property type="component" value="Chromosome"/>
</dbReference>
<evidence type="ECO:0000313" key="4">
    <source>
        <dbReference type="EMBL" id="BCA96257.1"/>
    </source>
</evidence>
<dbReference type="InterPro" id="IPR002110">
    <property type="entry name" value="Ankyrin_rpt"/>
</dbReference>
<dbReference type="SMART" id="SM00248">
    <property type="entry name" value="ANK"/>
    <property type="match status" value="5"/>
</dbReference>
<dbReference type="EMBL" id="AP022839">
    <property type="protein sequence ID" value="BCA96257.1"/>
    <property type="molecule type" value="Genomic_DNA"/>
</dbReference>
<reference evidence="4" key="1">
    <citation type="journal article" date="2020" name="Microbiol. Resour. Announc.">
        <title>Complete Genome Sequence of Novel Psychrotolerant Legionella Strain TUM19329, Isolated from Antarctic Lake Sediment.</title>
        <authorList>
            <person name="Shimada S."/>
            <person name="Nakai R."/>
            <person name="Aoki K."/>
            <person name="Shimoeda N."/>
            <person name="Ohno G."/>
            <person name="Miyazaki Y."/>
            <person name="Kudoh S."/>
            <person name="Imura S."/>
            <person name="Watanabe K."/>
            <person name="Ishii Y."/>
            <person name="Tateda K."/>
        </authorList>
    </citation>
    <scope>NUCLEOTIDE SEQUENCE [LARGE SCALE GENOMIC DNA]</scope>
    <source>
        <strain evidence="4">TUM19329</strain>
    </source>
</reference>
<dbReference type="PANTHER" id="PTHR24198">
    <property type="entry name" value="ANKYRIN REPEAT AND PROTEIN KINASE DOMAIN-CONTAINING PROTEIN"/>
    <property type="match status" value="1"/>
</dbReference>
<feature type="repeat" description="ANK" evidence="3">
    <location>
        <begin position="179"/>
        <end position="211"/>
    </location>
</feature>
<dbReference type="Gene3D" id="1.25.40.20">
    <property type="entry name" value="Ankyrin repeat-containing domain"/>
    <property type="match status" value="2"/>
</dbReference>
<dbReference type="SUPFAM" id="SSF48403">
    <property type="entry name" value="Ankyrin repeat"/>
    <property type="match status" value="1"/>
</dbReference>
<organism evidence="4 5">
    <name type="scientific">Legionella antarctica</name>
    <dbReference type="NCBI Taxonomy" id="2708020"/>
    <lineage>
        <taxon>Bacteria</taxon>
        <taxon>Pseudomonadati</taxon>
        <taxon>Pseudomonadota</taxon>
        <taxon>Gammaproteobacteria</taxon>
        <taxon>Legionellales</taxon>
        <taxon>Legionellaceae</taxon>
        <taxon>Legionella</taxon>
    </lineage>
</organism>
<dbReference type="PRINTS" id="PR01415">
    <property type="entry name" value="ANKYRIN"/>
</dbReference>
<evidence type="ECO:0000256" key="3">
    <source>
        <dbReference type="PROSITE-ProRule" id="PRU00023"/>
    </source>
</evidence>
<dbReference type="RefSeq" id="WP_173237636.1">
    <property type="nucleotide sequence ID" value="NZ_AP022839.1"/>
</dbReference>